<dbReference type="AlphaFoldDB" id="A0A7E4ZZH9"/>
<dbReference type="Proteomes" id="UP000492821">
    <property type="component" value="Unassembled WGS sequence"/>
</dbReference>
<evidence type="ECO:0000313" key="1">
    <source>
        <dbReference type="Proteomes" id="UP000492821"/>
    </source>
</evidence>
<accession>A0A7E4ZZH9</accession>
<protein>
    <submittedName>
        <fullName evidence="2">Sulfatase N-terminal domain-containing protein</fullName>
    </submittedName>
</protein>
<evidence type="ECO:0000313" key="2">
    <source>
        <dbReference type="WBParaSite" id="Pan_g4812.t1"/>
    </source>
</evidence>
<dbReference type="PANTHER" id="PTHR10974:SF75">
    <property type="entry name" value="SULFATASE DOMAIN-CONTAINING PROTEIN"/>
    <property type="match status" value="1"/>
</dbReference>
<keyword evidence="1" id="KW-1185">Reference proteome</keyword>
<sequence>MSMRSIMPIIVPFVVIIFICWGFDSASYVSKAFSFIKPDYTQVLSFFAPIVNQSSNGLLFGICVLKKVDPWEHEIDKLLNYSYNPWKNCIKTLEMATKLHNGKLYVVDQRDNFQCWWQCLFPKDDYLLTRGGWKKLNNGSVPECDIIETTCRENFDTDKYEGALDEVTYKDNMIYEFLHAQTFRKKTPENLTNTSMPDRPDVHIFVFDSVSNSHFIRAMPKTRYYLRQHFDAVSFPHLNKVSLNSAPNGYAFFLGKILNGTNKSPLSDGFRSDYVNKSACNLNNDQFIAFQYKEASYTTLMSEDYPDAMFTLPDCWGFNSAPVDHYMRPYTLRAVNRNYFTESLKSSVYDRLCRDSFVPQMEYLQDLLDKFPDVPKFTITWITNVAHDETSGLFHADDYFYDFFKKNNEKLTNSYIFVMSDHGSRFGLARQTKAGREAATLMVENMNKVINEDTTLNSSCTPLTLSNTSVIVESFVVGGDMSVYKVTYRVEPGLGQFYGFISQNRTTSELSILTNRIPRLDSYAKTAYCVNFNNLYAAYCFCKELMK</sequence>
<dbReference type="WBParaSite" id="Pan_g4812.t1">
    <property type="protein sequence ID" value="Pan_g4812.t1"/>
    <property type="gene ID" value="Pan_g4812"/>
</dbReference>
<name>A0A7E4ZZH9_PANRE</name>
<dbReference type="Pfam" id="PF02995">
    <property type="entry name" value="DUF229"/>
    <property type="match status" value="1"/>
</dbReference>
<reference evidence="2" key="2">
    <citation type="submission" date="2020-10" db="UniProtKB">
        <authorList>
            <consortium name="WormBaseParasite"/>
        </authorList>
    </citation>
    <scope>IDENTIFICATION</scope>
</reference>
<dbReference type="InterPro" id="IPR004245">
    <property type="entry name" value="DUF229"/>
</dbReference>
<reference evidence="1" key="1">
    <citation type="journal article" date="2013" name="Genetics">
        <title>The draft genome and transcriptome of Panagrellus redivivus are shaped by the harsh demands of a free-living lifestyle.</title>
        <authorList>
            <person name="Srinivasan J."/>
            <person name="Dillman A.R."/>
            <person name="Macchietto M.G."/>
            <person name="Heikkinen L."/>
            <person name="Lakso M."/>
            <person name="Fracchia K.M."/>
            <person name="Antoshechkin I."/>
            <person name="Mortazavi A."/>
            <person name="Wong G."/>
            <person name="Sternberg P.W."/>
        </authorList>
    </citation>
    <scope>NUCLEOTIDE SEQUENCE [LARGE SCALE GENOMIC DNA]</scope>
    <source>
        <strain evidence="1">MT8872</strain>
    </source>
</reference>
<dbReference type="GO" id="GO:0005615">
    <property type="term" value="C:extracellular space"/>
    <property type="evidence" value="ECO:0007669"/>
    <property type="project" value="TreeGrafter"/>
</dbReference>
<proteinExistence type="predicted"/>
<organism evidence="1 2">
    <name type="scientific">Panagrellus redivivus</name>
    <name type="common">Microworm</name>
    <dbReference type="NCBI Taxonomy" id="6233"/>
    <lineage>
        <taxon>Eukaryota</taxon>
        <taxon>Metazoa</taxon>
        <taxon>Ecdysozoa</taxon>
        <taxon>Nematoda</taxon>
        <taxon>Chromadorea</taxon>
        <taxon>Rhabditida</taxon>
        <taxon>Tylenchina</taxon>
        <taxon>Panagrolaimomorpha</taxon>
        <taxon>Panagrolaimoidea</taxon>
        <taxon>Panagrolaimidae</taxon>
        <taxon>Panagrellus</taxon>
    </lineage>
</organism>
<dbReference type="PANTHER" id="PTHR10974">
    <property type="entry name" value="FI08016P-RELATED"/>
    <property type="match status" value="1"/>
</dbReference>